<gene>
    <name evidence="2" type="ORF">Bca52824_013740</name>
</gene>
<dbReference type="Proteomes" id="UP000886595">
    <property type="component" value="Unassembled WGS sequence"/>
</dbReference>
<reference evidence="2 3" key="1">
    <citation type="submission" date="2020-02" db="EMBL/GenBank/DDBJ databases">
        <authorList>
            <person name="Ma Q."/>
            <person name="Huang Y."/>
            <person name="Song X."/>
            <person name="Pei D."/>
        </authorList>
    </citation>
    <scope>NUCLEOTIDE SEQUENCE [LARGE SCALE GENOMIC DNA]</scope>
    <source>
        <strain evidence="2">Sxm20200214</strain>
        <tissue evidence="2">Leaf</tissue>
    </source>
</reference>
<dbReference type="AlphaFoldDB" id="A0A8X8B3R4"/>
<evidence type="ECO:0000313" key="3">
    <source>
        <dbReference type="Proteomes" id="UP000886595"/>
    </source>
</evidence>
<comment type="caution">
    <text evidence="2">The sequence shown here is derived from an EMBL/GenBank/DDBJ whole genome shotgun (WGS) entry which is preliminary data.</text>
</comment>
<evidence type="ECO:0000313" key="2">
    <source>
        <dbReference type="EMBL" id="KAG2320527.1"/>
    </source>
</evidence>
<proteinExistence type="predicted"/>
<name>A0A8X8B3R4_BRACI</name>
<accession>A0A8X8B3R4</accession>
<organism evidence="2 3">
    <name type="scientific">Brassica carinata</name>
    <name type="common">Ethiopian mustard</name>
    <name type="synonym">Abyssinian cabbage</name>
    <dbReference type="NCBI Taxonomy" id="52824"/>
    <lineage>
        <taxon>Eukaryota</taxon>
        <taxon>Viridiplantae</taxon>
        <taxon>Streptophyta</taxon>
        <taxon>Embryophyta</taxon>
        <taxon>Tracheophyta</taxon>
        <taxon>Spermatophyta</taxon>
        <taxon>Magnoliopsida</taxon>
        <taxon>eudicotyledons</taxon>
        <taxon>Gunneridae</taxon>
        <taxon>Pentapetalae</taxon>
        <taxon>rosids</taxon>
        <taxon>malvids</taxon>
        <taxon>Brassicales</taxon>
        <taxon>Brassicaceae</taxon>
        <taxon>Brassiceae</taxon>
        <taxon>Brassica</taxon>
    </lineage>
</organism>
<evidence type="ECO:0000256" key="1">
    <source>
        <dbReference type="SAM" id="MobiDB-lite"/>
    </source>
</evidence>
<feature type="compositionally biased region" description="Polar residues" evidence="1">
    <location>
        <begin position="53"/>
        <end position="70"/>
    </location>
</feature>
<dbReference type="EMBL" id="JAAMPC010000003">
    <property type="protein sequence ID" value="KAG2320527.1"/>
    <property type="molecule type" value="Genomic_DNA"/>
</dbReference>
<keyword evidence="3" id="KW-1185">Reference proteome</keyword>
<sequence length="82" mass="9094">MWPYAWFSPLCPLCNEIEHKSALCPKKNTKSTAKDKGKGVLQDPKSNFKKNKSVGNSVQTPQGNDANVSIHSKEEKLMSSCK</sequence>
<feature type="region of interest" description="Disordered" evidence="1">
    <location>
        <begin position="26"/>
        <end position="82"/>
    </location>
</feature>
<feature type="compositionally biased region" description="Basic and acidic residues" evidence="1">
    <location>
        <begin position="71"/>
        <end position="82"/>
    </location>
</feature>
<protein>
    <submittedName>
        <fullName evidence="2">Uncharacterized protein</fullName>
    </submittedName>
</protein>